<accession>A0ABN9D3I7</accession>
<evidence type="ECO:0000313" key="2">
    <source>
        <dbReference type="Proteomes" id="UP001162483"/>
    </source>
</evidence>
<dbReference type="Proteomes" id="UP001162483">
    <property type="component" value="Unassembled WGS sequence"/>
</dbReference>
<comment type="caution">
    <text evidence="1">The sequence shown here is derived from an EMBL/GenBank/DDBJ whole genome shotgun (WGS) entry which is preliminary data.</text>
</comment>
<proteinExistence type="predicted"/>
<sequence length="46" mass="5605">MRGIQRVNCVLFYCKLCLWFQLQAHCFVWLCYAEPYKAVFRSQQGR</sequence>
<gene>
    <name evidence="1" type="ORF">SPARVUS_LOCUS6491179</name>
</gene>
<dbReference type="EMBL" id="CATNWA010014086">
    <property type="protein sequence ID" value="CAI9567059.1"/>
    <property type="molecule type" value="Genomic_DNA"/>
</dbReference>
<reference evidence="1" key="1">
    <citation type="submission" date="2023-05" db="EMBL/GenBank/DDBJ databases">
        <authorList>
            <person name="Stuckert A."/>
        </authorList>
    </citation>
    <scope>NUCLEOTIDE SEQUENCE</scope>
</reference>
<organism evidence="1 2">
    <name type="scientific">Staurois parvus</name>
    <dbReference type="NCBI Taxonomy" id="386267"/>
    <lineage>
        <taxon>Eukaryota</taxon>
        <taxon>Metazoa</taxon>
        <taxon>Chordata</taxon>
        <taxon>Craniata</taxon>
        <taxon>Vertebrata</taxon>
        <taxon>Euteleostomi</taxon>
        <taxon>Amphibia</taxon>
        <taxon>Batrachia</taxon>
        <taxon>Anura</taxon>
        <taxon>Neobatrachia</taxon>
        <taxon>Ranoidea</taxon>
        <taxon>Ranidae</taxon>
        <taxon>Staurois</taxon>
    </lineage>
</organism>
<evidence type="ECO:0000313" key="1">
    <source>
        <dbReference type="EMBL" id="CAI9567059.1"/>
    </source>
</evidence>
<keyword evidence="2" id="KW-1185">Reference proteome</keyword>
<protein>
    <submittedName>
        <fullName evidence="1">Uncharacterized protein</fullName>
    </submittedName>
</protein>
<name>A0ABN9D3I7_9NEOB</name>